<proteinExistence type="predicted"/>
<dbReference type="Gene3D" id="2.40.10.220">
    <property type="entry name" value="predicted glycosyltransferase like domains"/>
    <property type="match status" value="1"/>
</dbReference>
<protein>
    <submittedName>
        <fullName evidence="2">Flagellar protein YcgR</fullName>
    </submittedName>
</protein>
<dbReference type="Proteomes" id="UP000291078">
    <property type="component" value="Unassembled WGS sequence"/>
</dbReference>
<keyword evidence="2" id="KW-0969">Cilium</keyword>
<dbReference type="InterPro" id="IPR009926">
    <property type="entry name" value="T3SS_YcgR_PilZN"/>
</dbReference>
<name>A0A4Q7RZ35_9BURK</name>
<evidence type="ECO:0000313" key="2">
    <source>
        <dbReference type="EMBL" id="RZT39115.1"/>
    </source>
</evidence>
<dbReference type="Pfam" id="PF12945">
    <property type="entry name" value="PilZNR"/>
    <property type="match status" value="1"/>
</dbReference>
<reference evidence="2 3" key="1">
    <citation type="journal article" date="2015" name="Stand. Genomic Sci.">
        <title>Genomic Encyclopedia of Bacterial and Archaeal Type Strains, Phase III: the genomes of soil and plant-associated and newly described type strains.</title>
        <authorList>
            <person name="Whitman W.B."/>
            <person name="Woyke T."/>
            <person name="Klenk H.P."/>
            <person name="Zhou Y."/>
            <person name="Lilburn T.G."/>
            <person name="Beck B.J."/>
            <person name="De Vos P."/>
            <person name="Vandamme P."/>
            <person name="Eisen J.A."/>
            <person name="Garrity G."/>
            <person name="Hugenholtz P."/>
            <person name="Kyrpides N.C."/>
        </authorList>
    </citation>
    <scope>NUCLEOTIDE SEQUENCE [LARGE SCALE GENOMIC DNA]</scope>
    <source>
        <strain evidence="2 3">ASC-9842</strain>
    </source>
</reference>
<comment type="caution">
    <text evidence="2">The sequence shown here is derived from an EMBL/GenBank/DDBJ whole genome shotgun (WGS) entry which is preliminary data.</text>
</comment>
<keyword evidence="2" id="KW-0282">Flagellum</keyword>
<evidence type="ECO:0000313" key="3">
    <source>
        <dbReference type="Proteomes" id="UP000291078"/>
    </source>
</evidence>
<organism evidence="2 3">
    <name type="scientific">Cupriavidus agavae</name>
    <dbReference type="NCBI Taxonomy" id="1001822"/>
    <lineage>
        <taxon>Bacteria</taxon>
        <taxon>Pseudomonadati</taxon>
        <taxon>Pseudomonadota</taxon>
        <taxon>Betaproteobacteria</taxon>
        <taxon>Burkholderiales</taxon>
        <taxon>Burkholderiaceae</taxon>
        <taxon>Cupriavidus</taxon>
    </lineage>
</organism>
<feature type="domain" description="Type III secretion system flagellar brake protein YcgR PilZN" evidence="1">
    <location>
        <begin position="80"/>
        <end position="160"/>
    </location>
</feature>
<keyword evidence="2" id="KW-0966">Cell projection</keyword>
<dbReference type="AlphaFoldDB" id="A0A4Q7RZ35"/>
<accession>A0A4Q7RZ35</accession>
<gene>
    <name evidence="2" type="ORF">EV147_2309</name>
</gene>
<sequence>MVQPMRREVHADDIELGRPLKSALVDALGFPVADEGTVFRTDQERALVLQAGRCFWEGDMAPLRADAPGSQWHDRYGLLIGTLLHVKRPADPNRAAVSRLIGYSDGAVFVAWPGLAGAPVDGIADGETVLFRGFSGTSIHSFSARVQATSPTPFPYWMLSEIQHLDAREMRGSIRVPVRLVGALAPAEGGGMSQTVLITDLSLGGASVSTASSELGQPGVHVKLDFTLRAAGLKTKFSVEGYTREDPDADPAEPYHHVGVAFDAYGEREALLLHSYIHEQLLENATMRPGTRAEPL</sequence>
<dbReference type="SUPFAM" id="SSF141371">
    <property type="entry name" value="PilZ domain-like"/>
    <property type="match status" value="2"/>
</dbReference>
<dbReference type="EMBL" id="SGXM01000002">
    <property type="protein sequence ID" value="RZT39115.1"/>
    <property type="molecule type" value="Genomic_DNA"/>
</dbReference>
<evidence type="ECO:0000259" key="1">
    <source>
        <dbReference type="Pfam" id="PF12945"/>
    </source>
</evidence>
<keyword evidence="3" id="KW-1185">Reference proteome</keyword>